<dbReference type="InterPro" id="IPR001647">
    <property type="entry name" value="HTH_TetR"/>
</dbReference>
<dbReference type="PANTHER" id="PTHR30055">
    <property type="entry name" value="HTH-TYPE TRANSCRIPTIONAL REGULATOR RUTR"/>
    <property type="match status" value="1"/>
</dbReference>
<evidence type="ECO:0000256" key="1">
    <source>
        <dbReference type="ARBA" id="ARBA00023015"/>
    </source>
</evidence>
<feature type="DNA-binding region" description="H-T-H motif" evidence="4">
    <location>
        <begin position="37"/>
        <end position="56"/>
    </location>
</feature>
<dbReference type="InterPro" id="IPR009057">
    <property type="entry name" value="Homeodomain-like_sf"/>
</dbReference>
<organism evidence="6 7">
    <name type="scientific">Curtobacterium citreum</name>
    <dbReference type="NCBI Taxonomy" id="2036"/>
    <lineage>
        <taxon>Bacteria</taxon>
        <taxon>Bacillati</taxon>
        <taxon>Actinomycetota</taxon>
        <taxon>Actinomycetes</taxon>
        <taxon>Micrococcales</taxon>
        <taxon>Microbacteriaceae</taxon>
        <taxon>Curtobacterium</taxon>
    </lineage>
</organism>
<dbReference type="GO" id="GO:0003700">
    <property type="term" value="F:DNA-binding transcription factor activity"/>
    <property type="evidence" value="ECO:0007669"/>
    <property type="project" value="TreeGrafter"/>
</dbReference>
<dbReference type="Pfam" id="PF00440">
    <property type="entry name" value="TetR_N"/>
    <property type="match status" value="1"/>
</dbReference>
<keyword evidence="2 4" id="KW-0238">DNA-binding</keyword>
<feature type="domain" description="HTH tetR-type" evidence="5">
    <location>
        <begin position="14"/>
        <end position="74"/>
    </location>
</feature>
<evidence type="ECO:0000256" key="2">
    <source>
        <dbReference type="ARBA" id="ARBA00023125"/>
    </source>
</evidence>
<dbReference type="Proteomes" id="UP000539146">
    <property type="component" value="Unassembled WGS sequence"/>
</dbReference>
<comment type="caution">
    <text evidence="6">The sequence shown here is derived from an EMBL/GenBank/DDBJ whole genome shotgun (WGS) entry which is preliminary data.</text>
</comment>
<dbReference type="InterPro" id="IPR050109">
    <property type="entry name" value="HTH-type_TetR-like_transc_reg"/>
</dbReference>
<dbReference type="EMBL" id="JABMCG010000090">
    <property type="protein sequence ID" value="NUU27524.1"/>
    <property type="molecule type" value="Genomic_DNA"/>
</dbReference>
<dbReference type="RefSeq" id="WP_175325467.1">
    <property type="nucleotide sequence ID" value="NZ_BAAAWP010000001.1"/>
</dbReference>
<dbReference type="PANTHER" id="PTHR30055:SF234">
    <property type="entry name" value="HTH-TYPE TRANSCRIPTIONAL REGULATOR BETI"/>
    <property type="match status" value="1"/>
</dbReference>
<reference evidence="6 7" key="1">
    <citation type="submission" date="2020-05" db="EMBL/GenBank/DDBJ databases">
        <title>Genome Sequencing of Type Strains.</title>
        <authorList>
            <person name="Lemaire J.F."/>
            <person name="Inderbitzin P."/>
            <person name="Gregorio O.A."/>
            <person name="Collins S.B."/>
            <person name="Wespe N."/>
            <person name="Knight-Connoni V."/>
        </authorList>
    </citation>
    <scope>NUCLEOTIDE SEQUENCE [LARGE SCALE GENOMIC DNA]</scope>
    <source>
        <strain evidence="6 7">DSM 20512</strain>
    </source>
</reference>
<dbReference type="InterPro" id="IPR036271">
    <property type="entry name" value="Tet_transcr_reg_TetR-rel_C_sf"/>
</dbReference>
<sequence>MTPEPAPRAYRSRAERRDELLDAAALVVRDGGVEALTTRAVAERAGVAHGVVHYAFGARQHLVLALLERQARDVLPRVLAAAEEHDDLTGALEAGVSAYLALVRAEPERFLLLESLSGTALGGPALGGDDALVRGERALWHDGLVAAIERWTARHGVALAEPAAVAADAVLALVDGLGRAAWSDPDGSATDRARALLVRGLAHALTR</sequence>
<evidence type="ECO:0000313" key="6">
    <source>
        <dbReference type="EMBL" id="NUU27524.1"/>
    </source>
</evidence>
<dbReference type="AlphaFoldDB" id="A0A850DQJ4"/>
<dbReference type="PROSITE" id="PS50977">
    <property type="entry name" value="HTH_TETR_2"/>
    <property type="match status" value="1"/>
</dbReference>
<name>A0A850DQJ4_9MICO</name>
<evidence type="ECO:0000256" key="4">
    <source>
        <dbReference type="PROSITE-ProRule" id="PRU00335"/>
    </source>
</evidence>
<evidence type="ECO:0000313" key="7">
    <source>
        <dbReference type="Proteomes" id="UP000539146"/>
    </source>
</evidence>
<gene>
    <name evidence="6" type="ORF">HP467_05275</name>
</gene>
<protein>
    <submittedName>
        <fullName evidence="6">TetR family transcriptional regulator</fullName>
    </submittedName>
</protein>
<keyword evidence="3" id="KW-0804">Transcription</keyword>
<dbReference type="Gene3D" id="1.10.357.10">
    <property type="entry name" value="Tetracycline Repressor, domain 2"/>
    <property type="match status" value="1"/>
</dbReference>
<dbReference type="GO" id="GO:0000976">
    <property type="term" value="F:transcription cis-regulatory region binding"/>
    <property type="evidence" value="ECO:0007669"/>
    <property type="project" value="TreeGrafter"/>
</dbReference>
<dbReference type="SUPFAM" id="SSF46689">
    <property type="entry name" value="Homeodomain-like"/>
    <property type="match status" value="1"/>
</dbReference>
<evidence type="ECO:0000256" key="3">
    <source>
        <dbReference type="ARBA" id="ARBA00023163"/>
    </source>
</evidence>
<keyword evidence="1" id="KW-0805">Transcription regulation</keyword>
<accession>A0A850DQJ4</accession>
<evidence type="ECO:0000259" key="5">
    <source>
        <dbReference type="PROSITE" id="PS50977"/>
    </source>
</evidence>
<proteinExistence type="predicted"/>
<dbReference type="SUPFAM" id="SSF48498">
    <property type="entry name" value="Tetracyclin repressor-like, C-terminal domain"/>
    <property type="match status" value="1"/>
</dbReference>